<dbReference type="OMA" id="KMILWAQ"/>
<dbReference type="SMART" id="SM00757">
    <property type="entry name" value="CRA"/>
    <property type="match status" value="1"/>
</dbReference>
<dbReference type="InterPro" id="IPR013144">
    <property type="entry name" value="CRA_dom"/>
</dbReference>
<keyword evidence="3" id="KW-1185">Reference proteome</keyword>
<dbReference type="InterPro" id="IPR006594">
    <property type="entry name" value="LisH"/>
</dbReference>
<dbReference type="OrthoDB" id="2415936at2759"/>
<protein>
    <recommendedName>
        <fullName evidence="1">CTLH domain-containing protein</fullName>
    </recommendedName>
</protein>
<evidence type="ECO:0000259" key="1">
    <source>
        <dbReference type="PROSITE" id="PS50897"/>
    </source>
</evidence>
<dbReference type="PROSITE" id="PS50896">
    <property type="entry name" value="LISH"/>
    <property type="match status" value="1"/>
</dbReference>
<evidence type="ECO:0000313" key="3">
    <source>
        <dbReference type="Proteomes" id="UP000054937"/>
    </source>
</evidence>
<accession>A0A0V0QFA8</accession>
<gene>
    <name evidence="2" type="ORF">PPERSA_09500</name>
</gene>
<dbReference type="AlphaFoldDB" id="A0A0V0QFA8"/>
<name>A0A0V0QFA8_PSEPJ</name>
<dbReference type="EMBL" id="LDAU01000180">
    <property type="protein sequence ID" value="KRX00894.1"/>
    <property type="molecule type" value="Genomic_DNA"/>
</dbReference>
<dbReference type="Pfam" id="PF10607">
    <property type="entry name" value="CTLH"/>
    <property type="match status" value="1"/>
</dbReference>
<dbReference type="Proteomes" id="UP000054937">
    <property type="component" value="Unassembled WGS sequence"/>
</dbReference>
<dbReference type="SMART" id="SM00668">
    <property type="entry name" value="CTLH"/>
    <property type="match status" value="1"/>
</dbReference>
<reference evidence="2 3" key="1">
    <citation type="journal article" date="2015" name="Sci. Rep.">
        <title>Genome of the facultative scuticociliatosis pathogen Pseudocohnilembus persalinus provides insight into its virulence through horizontal gene transfer.</title>
        <authorList>
            <person name="Xiong J."/>
            <person name="Wang G."/>
            <person name="Cheng J."/>
            <person name="Tian M."/>
            <person name="Pan X."/>
            <person name="Warren A."/>
            <person name="Jiang C."/>
            <person name="Yuan D."/>
            <person name="Miao W."/>
        </authorList>
    </citation>
    <scope>NUCLEOTIDE SEQUENCE [LARGE SCALE GENOMIC DNA]</scope>
    <source>
        <strain evidence="2">36N120E</strain>
    </source>
</reference>
<dbReference type="InterPro" id="IPR006595">
    <property type="entry name" value="CTLH_C"/>
</dbReference>
<comment type="caution">
    <text evidence="2">The sequence shown here is derived from an EMBL/GenBank/DDBJ whole genome shotgun (WGS) entry which is preliminary data.</text>
</comment>
<dbReference type="PANTHER" id="PTHR12864">
    <property type="entry name" value="RAN BINDING PROTEIN 9-RELATED"/>
    <property type="match status" value="1"/>
</dbReference>
<dbReference type="InterPro" id="IPR024964">
    <property type="entry name" value="CTLH/CRA"/>
</dbReference>
<dbReference type="InParanoid" id="A0A0V0QFA8"/>
<sequence length="207" mass="23879">MNFFLVEGYKDAAIQFQKESGTDISKQDLESMEPRIQVRQLILQGKIDEAIEKVTQLDENLQENNKDIMFELKLQKLIELIKENKIQEAIEYAQKALLPMATENVQYLEQLEKVMSLLAYSEVEKAPASELVQNSQRINISSDINYELLKNTNSQEKESKLPALIKLLVWSQQRLAEKLSFPQILDVSTGKFGFVSKNQKNEKKNKL</sequence>
<dbReference type="FunCoup" id="A0A0V0QFA8">
    <property type="interactions" value="348"/>
</dbReference>
<evidence type="ECO:0000313" key="2">
    <source>
        <dbReference type="EMBL" id="KRX00894.1"/>
    </source>
</evidence>
<proteinExistence type="predicted"/>
<dbReference type="InterPro" id="IPR050618">
    <property type="entry name" value="Ubq-SigPath_Reg"/>
</dbReference>
<feature type="domain" description="CTLH" evidence="1">
    <location>
        <begin position="31"/>
        <end position="88"/>
    </location>
</feature>
<dbReference type="PROSITE" id="PS50897">
    <property type="entry name" value="CTLH"/>
    <property type="match status" value="1"/>
</dbReference>
<organism evidence="2 3">
    <name type="scientific">Pseudocohnilembus persalinus</name>
    <name type="common">Ciliate</name>
    <dbReference type="NCBI Taxonomy" id="266149"/>
    <lineage>
        <taxon>Eukaryota</taxon>
        <taxon>Sar</taxon>
        <taxon>Alveolata</taxon>
        <taxon>Ciliophora</taxon>
        <taxon>Intramacronucleata</taxon>
        <taxon>Oligohymenophorea</taxon>
        <taxon>Scuticociliatia</taxon>
        <taxon>Philasterida</taxon>
        <taxon>Pseudocohnilembidae</taxon>
        <taxon>Pseudocohnilembus</taxon>
    </lineage>
</organism>